<gene>
    <name evidence="2" type="ORF">AUEXF2481DRAFT_42971</name>
</gene>
<reference evidence="2 3" key="1">
    <citation type="journal article" date="2014" name="BMC Genomics">
        <title>Genome sequencing of four Aureobasidium pullulans varieties: biotechnological potential, stress tolerance, and description of new species.</title>
        <authorList>
            <person name="Gostin Ar C."/>
            <person name="Ohm R.A."/>
            <person name="Kogej T."/>
            <person name="Sonjak S."/>
            <person name="Turk M."/>
            <person name="Zajc J."/>
            <person name="Zalar P."/>
            <person name="Grube M."/>
            <person name="Sun H."/>
            <person name="Han J."/>
            <person name="Sharma A."/>
            <person name="Chiniquy J."/>
            <person name="Ngan C.Y."/>
            <person name="Lipzen A."/>
            <person name="Barry K."/>
            <person name="Grigoriev I.V."/>
            <person name="Gunde-Cimerman N."/>
        </authorList>
    </citation>
    <scope>NUCLEOTIDE SEQUENCE [LARGE SCALE GENOMIC DNA]</scope>
    <source>
        <strain evidence="2 3">EXF-2481</strain>
    </source>
</reference>
<dbReference type="Proteomes" id="UP000030641">
    <property type="component" value="Unassembled WGS sequence"/>
</dbReference>
<dbReference type="GeneID" id="25367279"/>
<dbReference type="RefSeq" id="XP_013340986.1">
    <property type="nucleotide sequence ID" value="XM_013485532.1"/>
</dbReference>
<keyword evidence="3" id="KW-1185">Reference proteome</keyword>
<name>A0A074Z0A4_AURSE</name>
<proteinExistence type="predicted"/>
<dbReference type="AlphaFoldDB" id="A0A074Z0A4"/>
<evidence type="ECO:0000256" key="1">
    <source>
        <dbReference type="SAM" id="SignalP"/>
    </source>
</evidence>
<organism evidence="2 3">
    <name type="scientific">Aureobasidium subglaciale (strain EXF-2481)</name>
    <name type="common">Aureobasidium pullulans var. subglaciale</name>
    <dbReference type="NCBI Taxonomy" id="1043005"/>
    <lineage>
        <taxon>Eukaryota</taxon>
        <taxon>Fungi</taxon>
        <taxon>Dikarya</taxon>
        <taxon>Ascomycota</taxon>
        <taxon>Pezizomycotina</taxon>
        <taxon>Dothideomycetes</taxon>
        <taxon>Dothideomycetidae</taxon>
        <taxon>Dothideales</taxon>
        <taxon>Saccotheciaceae</taxon>
        <taxon>Aureobasidium</taxon>
    </lineage>
</organism>
<dbReference type="EMBL" id="KL584770">
    <property type="protein sequence ID" value="KEQ92526.1"/>
    <property type="molecule type" value="Genomic_DNA"/>
</dbReference>
<protein>
    <submittedName>
        <fullName evidence="2">Uncharacterized protein</fullName>
    </submittedName>
</protein>
<keyword evidence="1" id="KW-0732">Signal</keyword>
<accession>A0A074Z0A4</accession>
<feature type="chain" id="PRO_5001705299" evidence="1">
    <location>
        <begin position="28"/>
        <end position="188"/>
    </location>
</feature>
<feature type="signal peptide" evidence="1">
    <location>
        <begin position="1"/>
        <end position="27"/>
    </location>
</feature>
<sequence length="188" mass="20742">MPSLLKVTLLTPLASIVALTTFAQLQARKSCSGVFSKPSRSDLLITTSTLLSTAVTLAHSQSQPLTARSMSTIDFNLSAIHSEVYTLAEAFGNVHIFSYVEPDGYSVSSTFQSSLPKSQLAFLRRMRLPTLVNPHRLCQAVRASWLYQSSPQSSHLSICYHHNFATLLARVQTIKPLLIQAKEHERAV</sequence>
<evidence type="ECO:0000313" key="2">
    <source>
        <dbReference type="EMBL" id="KEQ92526.1"/>
    </source>
</evidence>
<evidence type="ECO:0000313" key="3">
    <source>
        <dbReference type="Proteomes" id="UP000030641"/>
    </source>
</evidence>
<dbReference type="HOGENOM" id="CLU_1440785_0_0_1"/>
<dbReference type="InParanoid" id="A0A074Z0A4"/>